<accession>A0A072TTQ5</accession>
<dbReference type="AlphaFoldDB" id="A0A072TTQ5"/>
<reference evidence="2 4" key="1">
    <citation type="journal article" date="2011" name="Nature">
        <title>The Medicago genome provides insight into the evolution of rhizobial symbioses.</title>
        <authorList>
            <person name="Young N.D."/>
            <person name="Debelle F."/>
            <person name="Oldroyd G.E."/>
            <person name="Geurts R."/>
            <person name="Cannon S.B."/>
            <person name="Udvardi M.K."/>
            <person name="Benedito V.A."/>
            <person name="Mayer K.F."/>
            <person name="Gouzy J."/>
            <person name="Schoof H."/>
            <person name="Van de Peer Y."/>
            <person name="Proost S."/>
            <person name="Cook D.R."/>
            <person name="Meyers B.C."/>
            <person name="Spannagl M."/>
            <person name="Cheung F."/>
            <person name="De Mita S."/>
            <person name="Krishnakumar V."/>
            <person name="Gundlach H."/>
            <person name="Zhou S."/>
            <person name="Mudge J."/>
            <person name="Bharti A.K."/>
            <person name="Murray J.D."/>
            <person name="Naoumkina M.A."/>
            <person name="Rosen B."/>
            <person name="Silverstein K.A."/>
            <person name="Tang H."/>
            <person name="Rombauts S."/>
            <person name="Zhao P.X."/>
            <person name="Zhou P."/>
            <person name="Barbe V."/>
            <person name="Bardou P."/>
            <person name="Bechner M."/>
            <person name="Bellec A."/>
            <person name="Berger A."/>
            <person name="Berges H."/>
            <person name="Bidwell S."/>
            <person name="Bisseling T."/>
            <person name="Choisne N."/>
            <person name="Couloux A."/>
            <person name="Denny R."/>
            <person name="Deshpande S."/>
            <person name="Dai X."/>
            <person name="Doyle J.J."/>
            <person name="Dudez A.M."/>
            <person name="Farmer A.D."/>
            <person name="Fouteau S."/>
            <person name="Franken C."/>
            <person name="Gibelin C."/>
            <person name="Gish J."/>
            <person name="Goldstein S."/>
            <person name="Gonzalez A.J."/>
            <person name="Green P.J."/>
            <person name="Hallab A."/>
            <person name="Hartog M."/>
            <person name="Hua A."/>
            <person name="Humphray S.J."/>
            <person name="Jeong D.H."/>
            <person name="Jing Y."/>
            <person name="Jocker A."/>
            <person name="Kenton S.M."/>
            <person name="Kim D.J."/>
            <person name="Klee K."/>
            <person name="Lai H."/>
            <person name="Lang C."/>
            <person name="Lin S."/>
            <person name="Macmil S.L."/>
            <person name="Magdelenat G."/>
            <person name="Matthews L."/>
            <person name="McCorrison J."/>
            <person name="Monaghan E.L."/>
            <person name="Mun J.H."/>
            <person name="Najar F.Z."/>
            <person name="Nicholson C."/>
            <person name="Noirot C."/>
            <person name="O'Bleness M."/>
            <person name="Paule C.R."/>
            <person name="Poulain J."/>
            <person name="Prion F."/>
            <person name="Qin B."/>
            <person name="Qu C."/>
            <person name="Retzel E.F."/>
            <person name="Riddle C."/>
            <person name="Sallet E."/>
            <person name="Samain S."/>
            <person name="Samson N."/>
            <person name="Sanders I."/>
            <person name="Saurat O."/>
            <person name="Scarpelli C."/>
            <person name="Schiex T."/>
            <person name="Segurens B."/>
            <person name="Severin A.J."/>
            <person name="Sherrier D.J."/>
            <person name="Shi R."/>
            <person name="Sims S."/>
            <person name="Singer S.R."/>
            <person name="Sinharoy S."/>
            <person name="Sterck L."/>
            <person name="Viollet A."/>
            <person name="Wang B.B."/>
            <person name="Wang K."/>
            <person name="Wang M."/>
            <person name="Wang X."/>
            <person name="Warfsmann J."/>
            <person name="Weissenbach J."/>
            <person name="White D.D."/>
            <person name="White J.D."/>
            <person name="Wiley G.B."/>
            <person name="Wincker P."/>
            <person name="Xing Y."/>
            <person name="Yang L."/>
            <person name="Yao Z."/>
            <person name="Ying F."/>
            <person name="Zhai J."/>
            <person name="Zhou L."/>
            <person name="Zuber A."/>
            <person name="Denarie J."/>
            <person name="Dixon R.A."/>
            <person name="May G.D."/>
            <person name="Schwartz D.C."/>
            <person name="Rogers J."/>
            <person name="Quetier F."/>
            <person name="Town C.D."/>
            <person name="Roe B.A."/>
        </authorList>
    </citation>
    <scope>NUCLEOTIDE SEQUENCE [LARGE SCALE GENOMIC DNA]</scope>
    <source>
        <strain evidence="2">A17</strain>
        <strain evidence="3 4">cv. Jemalong A17</strain>
    </source>
</reference>
<reference evidence="3" key="3">
    <citation type="submission" date="2015-04" db="UniProtKB">
        <authorList>
            <consortium name="EnsemblPlants"/>
        </authorList>
    </citation>
    <scope>IDENTIFICATION</scope>
    <source>
        <strain evidence="3">cv. Jemalong A17</strain>
    </source>
</reference>
<dbReference type="HOGENOM" id="CLU_2162206_0_0_1"/>
<evidence type="ECO:0000313" key="2">
    <source>
        <dbReference type="EMBL" id="KEH20869.1"/>
    </source>
</evidence>
<evidence type="ECO:0000256" key="1">
    <source>
        <dbReference type="SAM" id="Phobius"/>
    </source>
</evidence>
<feature type="transmembrane region" description="Helical" evidence="1">
    <location>
        <begin position="25"/>
        <end position="46"/>
    </location>
</feature>
<keyword evidence="1" id="KW-1133">Transmembrane helix</keyword>
<dbReference type="EnsemblPlants" id="KEH20869">
    <property type="protein sequence ID" value="KEH20869"/>
    <property type="gene ID" value="MTR_8g091565"/>
</dbReference>
<dbReference type="Proteomes" id="UP000002051">
    <property type="component" value="Chromosome 8"/>
</dbReference>
<organism evidence="2 4">
    <name type="scientific">Medicago truncatula</name>
    <name type="common">Barrel medic</name>
    <name type="synonym">Medicago tribuloides</name>
    <dbReference type="NCBI Taxonomy" id="3880"/>
    <lineage>
        <taxon>Eukaryota</taxon>
        <taxon>Viridiplantae</taxon>
        <taxon>Streptophyta</taxon>
        <taxon>Embryophyta</taxon>
        <taxon>Tracheophyta</taxon>
        <taxon>Spermatophyta</taxon>
        <taxon>Magnoliopsida</taxon>
        <taxon>eudicotyledons</taxon>
        <taxon>Gunneridae</taxon>
        <taxon>Pentapetalae</taxon>
        <taxon>rosids</taxon>
        <taxon>fabids</taxon>
        <taxon>Fabales</taxon>
        <taxon>Fabaceae</taxon>
        <taxon>Papilionoideae</taxon>
        <taxon>50 kb inversion clade</taxon>
        <taxon>NPAAA clade</taxon>
        <taxon>Hologalegina</taxon>
        <taxon>IRL clade</taxon>
        <taxon>Trifolieae</taxon>
        <taxon>Medicago</taxon>
    </lineage>
</organism>
<protein>
    <submittedName>
        <fullName evidence="2">Defensin-like protein</fullName>
    </submittedName>
</protein>
<keyword evidence="1" id="KW-0472">Membrane</keyword>
<evidence type="ECO:0000313" key="3">
    <source>
        <dbReference type="EnsemblPlants" id="KEH20869"/>
    </source>
</evidence>
<keyword evidence="1" id="KW-0812">Transmembrane</keyword>
<dbReference type="EMBL" id="CM001224">
    <property type="protein sequence ID" value="KEH20869.1"/>
    <property type="molecule type" value="Genomic_DNA"/>
</dbReference>
<proteinExistence type="predicted"/>
<sequence>MGDTTMVIIDYNEQFQVKKMRNQNIVSLVILTLFVMWLCANGRTVIEHKVYDSAQQKIVITQCIKKECNKNCIEHGQYGCCEHENCICYEPTPHWHCPNKPRYNFMYKKFL</sequence>
<dbReference type="PaxDb" id="3880-AET04562"/>
<evidence type="ECO:0000313" key="4">
    <source>
        <dbReference type="Proteomes" id="UP000002051"/>
    </source>
</evidence>
<keyword evidence="4" id="KW-1185">Reference proteome</keyword>
<gene>
    <name evidence="2" type="ordered locus">MTR_8g091565</name>
</gene>
<reference evidence="2 4" key="2">
    <citation type="journal article" date="2014" name="BMC Genomics">
        <title>An improved genome release (version Mt4.0) for the model legume Medicago truncatula.</title>
        <authorList>
            <person name="Tang H."/>
            <person name="Krishnakumar V."/>
            <person name="Bidwell S."/>
            <person name="Rosen B."/>
            <person name="Chan A."/>
            <person name="Zhou S."/>
            <person name="Gentzbittel L."/>
            <person name="Childs K.L."/>
            <person name="Yandell M."/>
            <person name="Gundlach H."/>
            <person name="Mayer K.F."/>
            <person name="Schwartz D.C."/>
            <person name="Town C.D."/>
        </authorList>
    </citation>
    <scope>GENOME REANNOTATION</scope>
    <source>
        <strain evidence="2">A17</strain>
        <strain evidence="3 4">cv. Jemalong A17</strain>
    </source>
</reference>
<name>A0A072TTQ5_MEDTR</name>